<dbReference type="EMBL" id="BCTB01000049">
    <property type="protein sequence ID" value="GAT16863.1"/>
    <property type="molecule type" value="Genomic_DNA"/>
</dbReference>
<sequence length="512" mass="55211">MATESPETACYQEVERKFDAGDNVTAPSFDGLAVVARVERSPSVSLTAVYFDTLAHDLAARHITLRRRTGGADAGWHLKLPAGPGTRTELRAPLGDGQPPGEVPAALRDTVSAIVRDRPLVSVARIDTHRTVDLLYGRDGELLATFCDDRVSATPIGPASDGPADGVRRRWREWELELADGVTDRAVLDRLANRLLDAGATPAGHGSKLARVLAAGIDGPGRAEPPADPIHRAVAEQVEELLRWDRAVRADADDAVHQMRVTTRKLRSLLQSAPSVFGLTDDAEVLDELRQLAGVLGLARDAEVLAERYERALDALPDDLVRGPVREQLVGGARRRYRTGHRRVLAALRSDRYFRLLDALEELTRAAPATGDGPATGSGAGPAAAVTAAHERVRKAAKAADRAAGDDERDEALHRIRKGAKRLRYLAAAAGAAEVADRAEAVQTLLGEHQDSVVSRAHLIAQADAAHAAGADTFTYGLLYQQEVALAQRCRAQLDPALKKLRKAVRRYRKRG</sequence>
<evidence type="ECO:0000313" key="4">
    <source>
        <dbReference type="EMBL" id="GAT16863.1"/>
    </source>
</evidence>
<dbReference type="Pfam" id="PF05235">
    <property type="entry name" value="CHAD"/>
    <property type="match status" value="1"/>
</dbReference>
<evidence type="ECO:0000259" key="2">
    <source>
        <dbReference type="PROSITE" id="PS51707"/>
    </source>
</evidence>
<evidence type="ECO:0000313" key="5">
    <source>
        <dbReference type="Proteomes" id="UP000069654"/>
    </source>
</evidence>
<dbReference type="InterPro" id="IPR023577">
    <property type="entry name" value="CYTH_domain"/>
</dbReference>
<evidence type="ECO:0000256" key="1">
    <source>
        <dbReference type="SAM" id="MobiDB-lite"/>
    </source>
</evidence>
<feature type="region of interest" description="Disordered" evidence="1">
    <location>
        <begin position="368"/>
        <end position="388"/>
    </location>
</feature>
<dbReference type="InterPro" id="IPR033469">
    <property type="entry name" value="CYTH-like_dom_sf"/>
</dbReference>
<organism evidence="4 5">
    <name type="scientific">Mycolicibacterium thermoresistibile</name>
    <name type="common">Mycobacterium thermoresistibile</name>
    <dbReference type="NCBI Taxonomy" id="1797"/>
    <lineage>
        <taxon>Bacteria</taxon>
        <taxon>Bacillati</taxon>
        <taxon>Actinomycetota</taxon>
        <taxon>Actinomycetes</taxon>
        <taxon>Mycobacteriales</taxon>
        <taxon>Mycobacteriaceae</taxon>
        <taxon>Mycolicibacterium</taxon>
    </lineage>
</organism>
<dbReference type="CDD" id="cd07374">
    <property type="entry name" value="CYTH-like_Pase"/>
    <property type="match status" value="1"/>
</dbReference>
<dbReference type="Gene3D" id="1.40.20.10">
    <property type="entry name" value="CHAD domain"/>
    <property type="match status" value="1"/>
</dbReference>
<gene>
    <name evidence="4" type="ORF">RMCT_3832</name>
</gene>
<dbReference type="PANTHER" id="PTHR39339">
    <property type="entry name" value="SLR1444 PROTEIN"/>
    <property type="match status" value="1"/>
</dbReference>
<dbReference type="Gene3D" id="2.40.320.10">
    <property type="entry name" value="Hypothetical Protein Pfu-838710-001"/>
    <property type="match status" value="1"/>
</dbReference>
<dbReference type="Proteomes" id="UP000069654">
    <property type="component" value="Unassembled WGS sequence"/>
</dbReference>
<dbReference type="PROSITE" id="PS51707">
    <property type="entry name" value="CYTH"/>
    <property type="match status" value="1"/>
</dbReference>
<comment type="caution">
    <text evidence="4">The sequence shown here is derived from an EMBL/GenBank/DDBJ whole genome shotgun (WGS) entry which is preliminary data.</text>
</comment>
<accession>A0A100XI32</accession>
<dbReference type="RefSeq" id="WP_003924667.1">
    <property type="nucleotide sequence ID" value="NZ_BCTB01000049.1"/>
</dbReference>
<dbReference type="InterPro" id="IPR007899">
    <property type="entry name" value="CHAD_dom"/>
</dbReference>
<dbReference type="PROSITE" id="PS51708">
    <property type="entry name" value="CHAD"/>
    <property type="match status" value="1"/>
</dbReference>
<dbReference type="Pfam" id="PF01928">
    <property type="entry name" value="CYTH"/>
    <property type="match status" value="1"/>
</dbReference>
<reference evidence="5" key="2">
    <citation type="submission" date="2016-02" db="EMBL/GenBank/DDBJ databases">
        <title>Draft genome sequence of five rapidly growing Mycobacterium species.</title>
        <authorList>
            <person name="Katahira K."/>
            <person name="Gotou Y."/>
            <person name="Iida K."/>
            <person name="Ogura Y."/>
            <person name="Hayashi T."/>
        </authorList>
    </citation>
    <scope>NUCLEOTIDE SEQUENCE [LARGE SCALE GENOMIC DNA]</scope>
    <source>
        <strain evidence="5">JCM6362</strain>
    </source>
</reference>
<protein>
    <recommendedName>
        <fullName evidence="6">CHAD domain-containing protein</fullName>
    </recommendedName>
</protein>
<dbReference type="AlphaFoldDB" id="A0A100XI32"/>
<dbReference type="OMA" id="DSVHRMR"/>
<evidence type="ECO:0008006" key="6">
    <source>
        <dbReference type="Google" id="ProtNLM"/>
    </source>
</evidence>
<dbReference type="InterPro" id="IPR038186">
    <property type="entry name" value="CHAD_dom_sf"/>
</dbReference>
<feature type="domain" description="CYTH" evidence="2">
    <location>
        <begin position="11"/>
        <end position="193"/>
    </location>
</feature>
<dbReference type="STRING" id="1797.RMCT_3832"/>
<dbReference type="SMART" id="SM01118">
    <property type="entry name" value="CYTH"/>
    <property type="match status" value="1"/>
</dbReference>
<dbReference type="OrthoDB" id="9777271at2"/>
<name>A0A100XI32_MYCTH</name>
<reference evidence="4 5" key="1">
    <citation type="journal article" date="2016" name="Genome Announc.">
        <title>Draft Genome Sequences of Five Rapidly Growing Mycobacterium Species, M. thermoresistibile, M. fortuitum subsp. acetamidolyticum, M. canariasense, M. brisbanense, and M. novocastrense.</title>
        <authorList>
            <person name="Katahira K."/>
            <person name="Ogura Y."/>
            <person name="Gotoh Y."/>
            <person name="Hayashi T."/>
        </authorList>
    </citation>
    <scope>NUCLEOTIDE SEQUENCE [LARGE SCALE GENOMIC DNA]</scope>
    <source>
        <strain evidence="4 5">JCM6362</strain>
    </source>
</reference>
<proteinExistence type="predicted"/>
<dbReference type="SMART" id="SM00880">
    <property type="entry name" value="CHAD"/>
    <property type="match status" value="1"/>
</dbReference>
<dbReference type="PANTHER" id="PTHR39339:SF1">
    <property type="entry name" value="CHAD DOMAIN-CONTAINING PROTEIN"/>
    <property type="match status" value="1"/>
</dbReference>
<dbReference type="SUPFAM" id="SSF55154">
    <property type="entry name" value="CYTH-like phosphatases"/>
    <property type="match status" value="1"/>
</dbReference>
<evidence type="ECO:0000259" key="3">
    <source>
        <dbReference type="PROSITE" id="PS51708"/>
    </source>
</evidence>
<feature type="domain" description="CHAD" evidence="3">
    <location>
        <begin position="223"/>
        <end position="503"/>
    </location>
</feature>